<dbReference type="Proteomes" id="UP000663843">
    <property type="component" value="Unassembled WGS sequence"/>
</dbReference>
<evidence type="ECO:0000313" key="2">
    <source>
        <dbReference type="EMBL" id="CAE6381958.1"/>
    </source>
</evidence>
<evidence type="ECO:0000313" key="3">
    <source>
        <dbReference type="Proteomes" id="UP000663843"/>
    </source>
</evidence>
<evidence type="ECO:0000256" key="1">
    <source>
        <dbReference type="SAM" id="MobiDB-lite"/>
    </source>
</evidence>
<dbReference type="EMBL" id="CAJMWT010001146">
    <property type="protein sequence ID" value="CAE6381958.1"/>
    <property type="molecule type" value="Genomic_DNA"/>
</dbReference>
<gene>
    <name evidence="2" type="ORF">RDB_LOCUS25040</name>
</gene>
<sequence>MLSTYLGIFSKKVAQLCTAYRRLHEIDHAKSIYANITNEKISFLTSLNGHYSDLHLHQKELSGLTELENYLASMLSEAQTSFSLTTTNTQTSIETTIRSLDAVALSWNSRLVAFSQRLDTIWEETFDRKLALDQAIDDMRGRISQTDAQLELQLEATRKLQTISSETSVSIERANSQLQSASNMLSQELETLASVTQELQTNVTRLPYLMFKFNSAWLPGIFSPLSSIWNGLQSSPWQARLVMNVVGVGASGIQSSLSALFTLGCALLFVMTHAFRYVSYLLSLLFRTSKEKRPPQTQNRPQILETRRVDRRTQGNRSRLTSVLPRYETI</sequence>
<reference evidence="2" key="1">
    <citation type="submission" date="2021-01" db="EMBL/GenBank/DDBJ databases">
        <authorList>
            <person name="Kaushik A."/>
        </authorList>
    </citation>
    <scope>NUCLEOTIDE SEQUENCE</scope>
    <source>
        <strain evidence="2">AG2-2IIIB</strain>
    </source>
</reference>
<comment type="caution">
    <text evidence="2">The sequence shown here is derived from an EMBL/GenBank/DDBJ whole genome shotgun (WGS) entry which is preliminary data.</text>
</comment>
<proteinExistence type="predicted"/>
<name>A0A8H2WKK7_9AGAM</name>
<protein>
    <recommendedName>
        <fullName evidence="4">Nuclear fusion protein KAR5</fullName>
    </recommendedName>
</protein>
<accession>A0A8H2WKK7</accession>
<feature type="region of interest" description="Disordered" evidence="1">
    <location>
        <begin position="292"/>
        <end position="315"/>
    </location>
</feature>
<dbReference type="AlphaFoldDB" id="A0A8H2WKK7"/>
<organism evidence="2 3">
    <name type="scientific">Rhizoctonia solani</name>
    <dbReference type="NCBI Taxonomy" id="456999"/>
    <lineage>
        <taxon>Eukaryota</taxon>
        <taxon>Fungi</taxon>
        <taxon>Dikarya</taxon>
        <taxon>Basidiomycota</taxon>
        <taxon>Agaricomycotina</taxon>
        <taxon>Agaricomycetes</taxon>
        <taxon>Cantharellales</taxon>
        <taxon>Ceratobasidiaceae</taxon>
        <taxon>Rhizoctonia</taxon>
    </lineage>
</organism>
<evidence type="ECO:0008006" key="4">
    <source>
        <dbReference type="Google" id="ProtNLM"/>
    </source>
</evidence>